<organism evidence="1 2">
    <name type="scientific">Candidatus Bilamarchaeum dharawalense</name>
    <dbReference type="NCBI Taxonomy" id="2885759"/>
    <lineage>
        <taxon>Archaea</taxon>
        <taxon>Candidatus Micrarchaeota</taxon>
        <taxon>Candidatus Micrarchaeia</taxon>
        <taxon>Candidatus Anstonellales</taxon>
        <taxon>Candidatus Bilamarchaeaceae</taxon>
        <taxon>Candidatus Bilamarchaeum</taxon>
    </lineage>
</organism>
<dbReference type="Proteomes" id="UP000789941">
    <property type="component" value="Unassembled WGS sequence"/>
</dbReference>
<reference evidence="1 2" key="1">
    <citation type="submission" date="2019-08" db="EMBL/GenBank/DDBJ databases">
        <authorList>
            <person name="Vazquez-Campos X."/>
        </authorList>
    </citation>
    <scope>NUCLEOTIDE SEQUENCE [LARGE SCALE GENOMIC DNA]</scope>
    <source>
        <strain evidence="1">LFW-283_2</strain>
    </source>
</reference>
<sequence length="272" mass="29673">MRRLGAAVLLVSLTVATPNCAYANRTAFQDPHSSKTPLVSIYKDDDQVSANYNRQVAKPAPPVVRSSQRIENRCRYDDQNGAIITPNGQRVELDAFGIGGKVIDHASGKDGVTLLTQDNILLLVYCEDTMDAGAVGSVSMRVTFRERGVKTGKVINEHEIIAIFTNGDVAKVTLDPETRTAVSDNIHIFQSDIKKEQNPRVEVYDSTHFLLVLPSSKKAVVLRMTDESTTQTTLSLAGSFGGKSSINKIDGAFQIRFDDGSIQTIRVAMEGK</sequence>
<protein>
    <submittedName>
        <fullName evidence="1">Uncharacterized protein</fullName>
    </submittedName>
</protein>
<accession>A0A5E4LN74</accession>
<name>A0A5E4LN74_9ARCH</name>
<dbReference type="AlphaFoldDB" id="A0A5E4LN74"/>
<dbReference type="EMBL" id="CABMJJ010000003">
    <property type="protein sequence ID" value="VVC02859.1"/>
    <property type="molecule type" value="Genomic_DNA"/>
</dbReference>
<evidence type="ECO:0000313" key="1">
    <source>
        <dbReference type="EMBL" id="VVC02859.1"/>
    </source>
</evidence>
<comment type="caution">
    <text evidence="1">The sequence shown here is derived from an EMBL/GenBank/DDBJ whole genome shotgun (WGS) entry which is preliminary data.</text>
</comment>
<gene>
    <name evidence="1" type="ORF">LFW2832_01278</name>
</gene>
<proteinExistence type="predicted"/>
<evidence type="ECO:0000313" key="2">
    <source>
        <dbReference type="Proteomes" id="UP000789941"/>
    </source>
</evidence>